<dbReference type="InterPro" id="IPR023509">
    <property type="entry name" value="DTD-like_sf"/>
</dbReference>
<dbReference type="HAMAP" id="MF_00518">
    <property type="entry name" value="Deacylase_Dtd"/>
    <property type="match status" value="1"/>
</dbReference>
<keyword evidence="4" id="KW-1185">Reference proteome</keyword>
<comment type="subcellular location">
    <subcellularLocation>
        <location evidence="2">Cytoplasm</location>
    </subcellularLocation>
</comment>
<sequence>MKAVIQRVLSASVEVEQKSIGQIGAGLLVLLGAEKGDTPADVDYMVEKIPHLRIFSDDQGKMNRSLMDCGGELLVVSQFTLLGDTHRGRRPGFDQAASPDLARHLYDSAIANFREKGIPVQTGMFGANMLVSLKNDGPVTFTLDSRKGISGNIH</sequence>
<comment type="catalytic activity">
    <reaction evidence="2">
        <text>a D-aminoacyl-tRNA + H2O = a tRNA + a D-alpha-amino acid + H(+)</text>
        <dbReference type="Rhea" id="RHEA:13953"/>
        <dbReference type="Rhea" id="RHEA-COMP:10123"/>
        <dbReference type="Rhea" id="RHEA-COMP:10124"/>
        <dbReference type="ChEBI" id="CHEBI:15377"/>
        <dbReference type="ChEBI" id="CHEBI:15378"/>
        <dbReference type="ChEBI" id="CHEBI:59871"/>
        <dbReference type="ChEBI" id="CHEBI:78442"/>
        <dbReference type="ChEBI" id="CHEBI:79333"/>
        <dbReference type="EC" id="3.1.1.96"/>
    </reaction>
</comment>
<dbReference type="GO" id="GO:0051499">
    <property type="term" value="F:D-aminoacyl-tRNA deacylase activity"/>
    <property type="evidence" value="ECO:0007669"/>
    <property type="project" value="UniProtKB-EC"/>
</dbReference>
<feature type="short sequence motif" description="Gly-cisPro motif, important for rejection of L-amino acids" evidence="2">
    <location>
        <begin position="137"/>
        <end position="138"/>
    </location>
</feature>
<dbReference type="NCBIfam" id="TIGR00256">
    <property type="entry name" value="D-aminoacyl-tRNA deacylase"/>
    <property type="match status" value="1"/>
</dbReference>
<keyword evidence="2" id="KW-0963">Cytoplasm</keyword>
<keyword evidence="2" id="KW-0820">tRNA-binding</keyword>
<comment type="function">
    <text evidence="2">An aminoacyl-tRNA editing enzyme that deacylates mischarged D-aminoacyl-tRNAs. Also deacylates mischarged glycyl-tRNA(Ala), protecting cells against glycine mischarging by AlaRS. Acts via tRNA-based rather than protein-based catalysis; rejects L-amino acids rather than detecting D-amino acids in the active site. By recycling D-aminoacyl-tRNA to D-amino acids and free tRNA molecules, this enzyme counteracts the toxicity associated with the formation of D-aminoacyl-tRNA entities in vivo and helps enforce protein L-homochirality.</text>
</comment>
<evidence type="ECO:0000256" key="2">
    <source>
        <dbReference type="HAMAP-Rule" id="MF_00518"/>
    </source>
</evidence>
<evidence type="ECO:0000313" key="4">
    <source>
        <dbReference type="Proteomes" id="UP001250932"/>
    </source>
</evidence>
<dbReference type="InterPro" id="IPR003732">
    <property type="entry name" value="Daa-tRNA_deacyls_DTD"/>
</dbReference>
<dbReference type="EMBL" id="JAQOUE010000001">
    <property type="protein sequence ID" value="MDT7042656.1"/>
    <property type="molecule type" value="Genomic_DNA"/>
</dbReference>
<reference evidence="3 4" key="1">
    <citation type="journal article" date="2023" name="ISME J.">
        <title>Cultivation and genomic characterization of novel and ubiquitous marine nitrite-oxidizing bacteria from the Nitrospirales.</title>
        <authorList>
            <person name="Mueller A.J."/>
            <person name="Daebeler A."/>
            <person name="Herbold C.W."/>
            <person name="Kirkegaard R.H."/>
            <person name="Daims H."/>
        </authorList>
    </citation>
    <scope>NUCLEOTIDE SEQUENCE [LARGE SCALE GENOMIC DNA]</scope>
    <source>
        <strain evidence="3 4">EB</strain>
    </source>
</reference>
<proteinExistence type="inferred from homology"/>
<comment type="similarity">
    <text evidence="1 2">Belongs to the DTD family.</text>
</comment>
<dbReference type="Gene3D" id="3.50.80.10">
    <property type="entry name" value="D-tyrosyl-tRNA(Tyr) deacylase"/>
    <property type="match status" value="1"/>
</dbReference>
<evidence type="ECO:0000256" key="1">
    <source>
        <dbReference type="ARBA" id="ARBA00009673"/>
    </source>
</evidence>
<accession>A0ABU3K8D1</accession>
<dbReference type="Pfam" id="PF02580">
    <property type="entry name" value="Tyr_Deacylase"/>
    <property type="match status" value="1"/>
</dbReference>
<dbReference type="RefSeq" id="WP_313833094.1">
    <property type="nucleotide sequence ID" value="NZ_JAQOUE010000001.1"/>
</dbReference>
<dbReference type="EC" id="3.1.1.96" evidence="2"/>
<protein>
    <recommendedName>
        <fullName evidence="2">D-aminoacyl-tRNA deacylase</fullName>
        <shortName evidence="2">DTD</shortName>
        <ecNumber evidence="2">3.1.1.96</ecNumber>
    </recommendedName>
    <alternativeName>
        <fullName evidence="2">Gly-tRNA(Ala) deacylase</fullName>
        <ecNumber evidence="2">3.1.1.-</ecNumber>
    </alternativeName>
</protein>
<gene>
    <name evidence="2 3" type="primary">dtd</name>
    <name evidence="3" type="ORF">PPG34_09860</name>
</gene>
<name>A0ABU3K8D1_9BACT</name>
<keyword evidence="2" id="KW-0694">RNA-binding</keyword>
<dbReference type="PANTHER" id="PTHR10472">
    <property type="entry name" value="D-TYROSYL-TRNA TYR DEACYLASE"/>
    <property type="match status" value="1"/>
</dbReference>
<dbReference type="PANTHER" id="PTHR10472:SF5">
    <property type="entry name" value="D-AMINOACYL-TRNA DEACYLASE 1"/>
    <property type="match status" value="1"/>
</dbReference>
<comment type="domain">
    <text evidence="2">A Gly-cisPro motif from one monomer fits into the active site of the other monomer to allow specific chiral rejection of L-amino acids.</text>
</comment>
<organism evidence="3 4">
    <name type="scientific">Candidatus Nitronereus thalassa</name>
    <dbReference type="NCBI Taxonomy" id="3020898"/>
    <lineage>
        <taxon>Bacteria</taxon>
        <taxon>Pseudomonadati</taxon>
        <taxon>Nitrospirota</taxon>
        <taxon>Nitrospiria</taxon>
        <taxon>Nitrospirales</taxon>
        <taxon>Nitrospiraceae</taxon>
        <taxon>Candidatus Nitronereus</taxon>
    </lineage>
</organism>
<evidence type="ECO:0000313" key="3">
    <source>
        <dbReference type="EMBL" id="MDT7042656.1"/>
    </source>
</evidence>
<comment type="caution">
    <text evidence="3">The sequence shown here is derived from an EMBL/GenBank/DDBJ whole genome shotgun (WGS) entry which is preliminary data.</text>
</comment>
<dbReference type="Proteomes" id="UP001250932">
    <property type="component" value="Unassembled WGS sequence"/>
</dbReference>
<dbReference type="CDD" id="cd00563">
    <property type="entry name" value="Dtyr_deacylase"/>
    <property type="match status" value="1"/>
</dbReference>
<dbReference type="EC" id="3.1.1.-" evidence="2"/>
<comment type="catalytic activity">
    <reaction evidence="2">
        <text>glycyl-tRNA(Ala) + H2O = tRNA(Ala) + glycine + H(+)</text>
        <dbReference type="Rhea" id="RHEA:53744"/>
        <dbReference type="Rhea" id="RHEA-COMP:9657"/>
        <dbReference type="Rhea" id="RHEA-COMP:13640"/>
        <dbReference type="ChEBI" id="CHEBI:15377"/>
        <dbReference type="ChEBI" id="CHEBI:15378"/>
        <dbReference type="ChEBI" id="CHEBI:57305"/>
        <dbReference type="ChEBI" id="CHEBI:78442"/>
        <dbReference type="ChEBI" id="CHEBI:78522"/>
    </reaction>
</comment>
<comment type="subunit">
    <text evidence="2">Homodimer.</text>
</comment>
<dbReference type="SUPFAM" id="SSF69500">
    <property type="entry name" value="DTD-like"/>
    <property type="match status" value="1"/>
</dbReference>
<keyword evidence="2 3" id="KW-0378">Hydrolase</keyword>